<dbReference type="AlphaFoldDB" id="A0A0F8ZF81"/>
<reference evidence="2" key="1">
    <citation type="journal article" date="2015" name="Nature">
        <title>Complex archaea that bridge the gap between prokaryotes and eukaryotes.</title>
        <authorList>
            <person name="Spang A."/>
            <person name="Saw J.H."/>
            <person name="Jorgensen S.L."/>
            <person name="Zaremba-Niedzwiedzka K."/>
            <person name="Martijn J."/>
            <person name="Lind A.E."/>
            <person name="van Eijk R."/>
            <person name="Schleper C."/>
            <person name="Guy L."/>
            <person name="Ettema T.J."/>
        </authorList>
    </citation>
    <scope>NUCLEOTIDE SEQUENCE</scope>
</reference>
<comment type="caution">
    <text evidence="2">The sequence shown here is derived from an EMBL/GenBank/DDBJ whole genome shotgun (WGS) entry which is preliminary data.</text>
</comment>
<evidence type="ECO:0000256" key="1">
    <source>
        <dbReference type="SAM" id="MobiDB-lite"/>
    </source>
</evidence>
<dbReference type="EMBL" id="LAZR01063854">
    <property type="protein sequence ID" value="KKK58681.1"/>
    <property type="molecule type" value="Genomic_DNA"/>
</dbReference>
<sequence>AFNEANKDRTIFWQEDTTRKVRVPKDECLEDDDDNHKPGDGNIPPLRKHGVQGIDKRF</sequence>
<proteinExistence type="predicted"/>
<evidence type="ECO:0000313" key="2">
    <source>
        <dbReference type="EMBL" id="KKK58681.1"/>
    </source>
</evidence>
<name>A0A0F8ZF81_9ZZZZ</name>
<organism evidence="2">
    <name type="scientific">marine sediment metagenome</name>
    <dbReference type="NCBI Taxonomy" id="412755"/>
    <lineage>
        <taxon>unclassified sequences</taxon>
        <taxon>metagenomes</taxon>
        <taxon>ecological metagenomes</taxon>
    </lineage>
</organism>
<feature type="non-terminal residue" evidence="2">
    <location>
        <position position="1"/>
    </location>
</feature>
<gene>
    <name evidence="2" type="ORF">LCGC14_3041980</name>
</gene>
<protein>
    <submittedName>
        <fullName evidence="2">Uncharacterized protein</fullName>
    </submittedName>
</protein>
<feature type="region of interest" description="Disordered" evidence="1">
    <location>
        <begin position="28"/>
        <end position="58"/>
    </location>
</feature>
<accession>A0A0F8ZF81</accession>